<name>A0ABU7XIP1_9HYPH</name>
<evidence type="ECO:0000256" key="1">
    <source>
        <dbReference type="ARBA" id="ARBA00004990"/>
    </source>
</evidence>
<comment type="subunit">
    <text evidence="8">Homodimer.</text>
</comment>
<evidence type="ECO:0000256" key="6">
    <source>
        <dbReference type="ARBA" id="ARBA00022840"/>
    </source>
</evidence>
<comment type="similarity">
    <text evidence="2 8">Belongs to the pantothenate synthetase family.</text>
</comment>
<dbReference type="PANTHER" id="PTHR21299:SF1">
    <property type="entry name" value="PANTOATE--BETA-ALANINE LIGASE"/>
    <property type="match status" value="1"/>
</dbReference>
<comment type="subcellular location">
    <subcellularLocation>
        <location evidence="8">Cytoplasm</location>
    </subcellularLocation>
</comment>
<dbReference type="InterPro" id="IPR014729">
    <property type="entry name" value="Rossmann-like_a/b/a_fold"/>
</dbReference>
<keyword evidence="3 8" id="KW-0436">Ligase</keyword>
<comment type="function">
    <text evidence="8">Catalyzes the condensation of pantoate with beta-alanine in an ATP-dependent reaction via a pantoyl-adenylate intermediate.</text>
</comment>
<reference evidence="9 10" key="1">
    <citation type="submission" date="2024-02" db="EMBL/GenBank/DDBJ databases">
        <authorList>
            <person name="Grouzdev D."/>
        </authorList>
    </citation>
    <scope>NUCLEOTIDE SEQUENCE [LARGE SCALE GENOMIC DNA]</scope>
    <source>
        <strain evidence="9 10">9N</strain>
    </source>
</reference>
<evidence type="ECO:0000256" key="4">
    <source>
        <dbReference type="ARBA" id="ARBA00022655"/>
    </source>
</evidence>
<feature type="binding site" evidence="8">
    <location>
        <begin position="189"/>
        <end position="192"/>
    </location>
    <ligand>
        <name>ATP</name>
        <dbReference type="ChEBI" id="CHEBI:30616"/>
    </ligand>
</feature>
<keyword evidence="6 8" id="KW-0067">ATP-binding</keyword>
<dbReference type="PANTHER" id="PTHR21299">
    <property type="entry name" value="CYTIDYLATE KINASE/PANTOATE-BETA-ALANINE LIGASE"/>
    <property type="match status" value="1"/>
</dbReference>
<feature type="binding site" evidence="8">
    <location>
        <position position="158"/>
    </location>
    <ligand>
        <name>(R)-pantoate</name>
        <dbReference type="ChEBI" id="CHEBI:15980"/>
    </ligand>
</feature>
<dbReference type="NCBIfam" id="TIGR00018">
    <property type="entry name" value="panC"/>
    <property type="match status" value="1"/>
</dbReference>
<evidence type="ECO:0000313" key="10">
    <source>
        <dbReference type="Proteomes" id="UP001350748"/>
    </source>
</evidence>
<feature type="binding site" evidence="8">
    <location>
        <begin position="152"/>
        <end position="155"/>
    </location>
    <ligand>
        <name>ATP</name>
        <dbReference type="ChEBI" id="CHEBI:30616"/>
    </ligand>
</feature>
<dbReference type="InterPro" id="IPR004821">
    <property type="entry name" value="Cyt_trans-like"/>
</dbReference>
<dbReference type="CDD" id="cd00560">
    <property type="entry name" value="PanC"/>
    <property type="match status" value="1"/>
</dbReference>
<gene>
    <name evidence="8 9" type="primary">panC</name>
    <name evidence="9" type="ORF">V3H18_10840</name>
</gene>
<feature type="binding site" evidence="8">
    <location>
        <position position="65"/>
    </location>
    <ligand>
        <name>beta-alanine</name>
        <dbReference type="ChEBI" id="CHEBI:57966"/>
    </ligand>
</feature>
<feature type="binding site" evidence="8">
    <location>
        <position position="181"/>
    </location>
    <ligand>
        <name>ATP</name>
        <dbReference type="ChEBI" id="CHEBI:30616"/>
    </ligand>
</feature>
<evidence type="ECO:0000256" key="7">
    <source>
        <dbReference type="ARBA" id="ARBA00048258"/>
    </source>
</evidence>
<feature type="active site" description="Proton donor" evidence="8">
    <location>
        <position position="41"/>
    </location>
</feature>
<proteinExistence type="inferred from homology"/>
<dbReference type="Proteomes" id="UP001350748">
    <property type="component" value="Unassembled WGS sequence"/>
</dbReference>
<comment type="caution">
    <text evidence="9">The sequence shown here is derived from an EMBL/GenBank/DDBJ whole genome shotgun (WGS) entry which is preliminary data.</text>
</comment>
<dbReference type="SUPFAM" id="SSF52374">
    <property type="entry name" value="Nucleotidylyl transferase"/>
    <property type="match status" value="1"/>
</dbReference>
<dbReference type="EMBL" id="JAZHYN010000030">
    <property type="protein sequence ID" value="MEF3367029.1"/>
    <property type="molecule type" value="Genomic_DNA"/>
</dbReference>
<keyword evidence="8" id="KW-0963">Cytoplasm</keyword>
<dbReference type="GO" id="GO:0004592">
    <property type="term" value="F:pantoate-beta-alanine ligase activity"/>
    <property type="evidence" value="ECO:0007669"/>
    <property type="project" value="UniProtKB-EC"/>
</dbReference>
<sequence length="283" mass="30439">MSKDVPVVATVEELRAYVRARRSLGERIGLVPTMGALHAGHLSLVEAARREAERVVVTIFVNPKQFGPSEDFARYPRTLAADLGSLAGVAADLAFAPSVEEIYPPGFATTVTQQGPATAGLDDRFRPSHFDGVATVVTKLLNQAQADVAVFGEKDYQQLLVIRRLARDLDIGTKIVGAPTLREADGLAMSSRNVYLSQDERARAPQLHVALSEAARRILAGDDIGKVMDEGRAALAAAGFDVDYFEARHAETLAPIARREEGPMRLLAAARLGATRLIDNMAA</sequence>
<dbReference type="RefSeq" id="WP_332082061.1">
    <property type="nucleotide sequence ID" value="NZ_JAZHYN010000030.1"/>
</dbReference>
<dbReference type="NCBIfam" id="TIGR00125">
    <property type="entry name" value="cyt_tran_rel"/>
    <property type="match status" value="1"/>
</dbReference>
<comment type="catalytic activity">
    <reaction evidence="7 8">
        <text>(R)-pantoate + beta-alanine + ATP = (R)-pantothenate + AMP + diphosphate + H(+)</text>
        <dbReference type="Rhea" id="RHEA:10912"/>
        <dbReference type="ChEBI" id="CHEBI:15378"/>
        <dbReference type="ChEBI" id="CHEBI:15980"/>
        <dbReference type="ChEBI" id="CHEBI:29032"/>
        <dbReference type="ChEBI" id="CHEBI:30616"/>
        <dbReference type="ChEBI" id="CHEBI:33019"/>
        <dbReference type="ChEBI" id="CHEBI:57966"/>
        <dbReference type="ChEBI" id="CHEBI:456215"/>
        <dbReference type="EC" id="6.3.2.1"/>
    </reaction>
</comment>
<evidence type="ECO:0000256" key="5">
    <source>
        <dbReference type="ARBA" id="ARBA00022741"/>
    </source>
</evidence>
<dbReference type="InterPro" id="IPR003721">
    <property type="entry name" value="Pantoate_ligase"/>
</dbReference>
<evidence type="ECO:0000313" key="9">
    <source>
        <dbReference type="EMBL" id="MEF3367029.1"/>
    </source>
</evidence>
<dbReference type="HAMAP" id="MF_00158">
    <property type="entry name" value="PanC"/>
    <property type="match status" value="1"/>
</dbReference>
<dbReference type="Gene3D" id="3.30.1300.10">
    <property type="entry name" value="Pantoate-beta-alanine ligase, C-terminal domain"/>
    <property type="match status" value="1"/>
</dbReference>
<dbReference type="InterPro" id="IPR042176">
    <property type="entry name" value="Pantoate_ligase_C"/>
</dbReference>
<feature type="binding site" evidence="8">
    <location>
        <position position="65"/>
    </location>
    <ligand>
        <name>(R)-pantoate</name>
        <dbReference type="ChEBI" id="CHEBI:15980"/>
    </ligand>
</feature>
<feature type="binding site" evidence="8">
    <location>
        <begin position="34"/>
        <end position="41"/>
    </location>
    <ligand>
        <name>ATP</name>
        <dbReference type="ChEBI" id="CHEBI:30616"/>
    </ligand>
</feature>
<keyword evidence="4 8" id="KW-0566">Pantothenate biosynthesis</keyword>
<evidence type="ECO:0000256" key="2">
    <source>
        <dbReference type="ARBA" id="ARBA00009256"/>
    </source>
</evidence>
<organism evidence="9 10">
    <name type="scientific">Methylocystis borbori</name>
    <dbReference type="NCBI Taxonomy" id="3118750"/>
    <lineage>
        <taxon>Bacteria</taxon>
        <taxon>Pseudomonadati</taxon>
        <taxon>Pseudomonadota</taxon>
        <taxon>Alphaproteobacteria</taxon>
        <taxon>Hyphomicrobiales</taxon>
        <taxon>Methylocystaceae</taxon>
        <taxon>Methylocystis</taxon>
    </lineage>
</organism>
<evidence type="ECO:0000256" key="8">
    <source>
        <dbReference type="HAMAP-Rule" id="MF_00158"/>
    </source>
</evidence>
<comment type="miscellaneous">
    <text evidence="8">The reaction proceeds by a bi uni uni bi ping pong mechanism.</text>
</comment>
<evidence type="ECO:0000256" key="3">
    <source>
        <dbReference type="ARBA" id="ARBA00022598"/>
    </source>
</evidence>
<dbReference type="Gene3D" id="3.40.50.620">
    <property type="entry name" value="HUPs"/>
    <property type="match status" value="1"/>
</dbReference>
<comment type="pathway">
    <text evidence="1 8">Cofactor biosynthesis; (R)-pantothenate biosynthesis; (R)-pantothenate from (R)-pantoate and beta-alanine: step 1/1.</text>
</comment>
<keyword evidence="10" id="KW-1185">Reference proteome</keyword>
<protein>
    <recommendedName>
        <fullName evidence="8">Pantothenate synthetase</fullName>
        <shortName evidence="8">PS</shortName>
        <ecNumber evidence="8">6.3.2.1</ecNumber>
    </recommendedName>
    <alternativeName>
        <fullName evidence="8">Pantoate--beta-alanine ligase</fullName>
    </alternativeName>
    <alternativeName>
        <fullName evidence="8">Pantoate-activating enzyme</fullName>
    </alternativeName>
</protein>
<accession>A0ABU7XIP1</accession>
<dbReference type="EC" id="6.3.2.1" evidence="8"/>
<dbReference type="Pfam" id="PF02569">
    <property type="entry name" value="Pantoate_ligase"/>
    <property type="match status" value="1"/>
</dbReference>
<keyword evidence="5 8" id="KW-0547">Nucleotide-binding</keyword>